<dbReference type="InterPro" id="IPR008932">
    <property type="entry name" value="Ribosomal_bL12_oligo"/>
</dbReference>
<feature type="region of interest" description="Disordered" evidence="4">
    <location>
        <begin position="41"/>
        <end position="66"/>
    </location>
</feature>
<dbReference type="FunFam" id="3.30.1390.10:FF:000001">
    <property type="entry name" value="50S ribosomal protein L7/L12"/>
    <property type="match status" value="1"/>
</dbReference>
<dbReference type="Gene3D" id="1.20.5.710">
    <property type="entry name" value="Single helix bin"/>
    <property type="match status" value="1"/>
</dbReference>
<gene>
    <name evidence="7" type="primary">Mrpl12</name>
    <name evidence="7" type="ORF">G6Z77_0003624</name>
</gene>
<keyword evidence="8" id="KW-1185">Reference proteome</keyword>
<protein>
    <submittedName>
        <fullName evidence="7">RM12 protein</fullName>
    </submittedName>
</protein>
<feature type="domain" description="Large ribosomal subunit protein bL12 C-terminal" evidence="5">
    <location>
        <begin position="131"/>
        <end position="198"/>
    </location>
</feature>
<dbReference type="GO" id="GO:0005762">
    <property type="term" value="C:mitochondrial large ribosomal subunit"/>
    <property type="evidence" value="ECO:0007669"/>
    <property type="project" value="TreeGrafter"/>
</dbReference>
<evidence type="ECO:0000313" key="8">
    <source>
        <dbReference type="Proteomes" id="UP000670152"/>
    </source>
</evidence>
<dbReference type="InterPro" id="IPR000206">
    <property type="entry name" value="Ribosomal_bL12"/>
</dbReference>
<evidence type="ECO:0000259" key="6">
    <source>
        <dbReference type="Pfam" id="PF16320"/>
    </source>
</evidence>
<feature type="compositionally biased region" description="Pro residues" evidence="4">
    <location>
        <begin position="50"/>
        <end position="60"/>
    </location>
</feature>
<dbReference type="InterPro" id="IPR014719">
    <property type="entry name" value="Ribosomal_bL12_C/ClpS-like"/>
</dbReference>
<dbReference type="CDD" id="cd00387">
    <property type="entry name" value="Ribosomal_L7_L12"/>
    <property type="match status" value="1"/>
</dbReference>
<dbReference type="GO" id="GO:0006412">
    <property type="term" value="P:translation"/>
    <property type="evidence" value="ECO:0007669"/>
    <property type="project" value="InterPro"/>
</dbReference>
<evidence type="ECO:0000313" key="7">
    <source>
        <dbReference type="EMBL" id="KAG5323240.1"/>
    </source>
</evidence>
<comment type="caution">
    <text evidence="7">The sequence shown here is derived from an EMBL/GenBank/DDBJ whole genome shotgun (WGS) entry which is preliminary data.</text>
</comment>
<dbReference type="SUPFAM" id="SSF48300">
    <property type="entry name" value="Ribosomal protein L7/12, oligomerisation (N-terminal) domain"/>
    <property type="match status" value="1"/>
</dbReference>
<dbReference type="Gene3D" id="3.30.1390.10">
    <property type="match status" value="1"/>
</dbReference>
<evidence type="ECO:0000259" key="5">
    <source>
        <dbReference type="Pfam" id="PF00542"/>
    </source>
</evidence>
<dbReference type="OrthoDB" id="250175at2759"/>
<evidence type="ECO:0000256" key="2">
    <source>
        <dbReference type="ARBA" id="ARBA00022980"/>
    </source>
</evidence>
<dbReference type="AlphaFoldDB" id="A0A836JSF3"/>
<evidence type="ECO:0000256" key="4">
    <source>
        <dbReference type="SAM" id="MobiDB-lite"/>
    </source>
</evidence>
<feature type="non-terminal residue" evidence="7">
    <location>
        <position position="1"/>
    </location>
</feature>
<dbReference type="PANTHER" id="PTHR45987">
    <property type="entry name" value="39S RIBOSOMAL PROTEIN L12"/>
    <property type="match status" value="1"/>
</dbReference>
<keyword evidence="2" id="KW-0689">Ribosomal protein</keyword>
<reference evidence="7 8" key="1">
    <citation type="submission" date="2020-02" db="EMBL/GenBank/DDBJ databases">
        <title>Relaxed selection underlies rapid genomic changes in the transitions from sociality to social parasitism in ants.</title>
        <authorList>
            <person name="Bi X."/>
        </authorList>
    </citation>
    <scope>NUCLEOTIDE SEQUENCE [LARGE SCALE GENOMIC DNA]</scope>
    <source>
        <strain evidence="7">BGI-DK2014b</strain>
        <tissue evidence="7">Whole body</tissue>
    </source>
</reference>
<dbReference type="PANTHER" id="PTHR45987:SF4">
    <property type="entry name" value="LARGE RIBOSOMAL SUBUNIT PROTEIN BL12M"/>
    <property type="match status" value="1"/>
</dbReference>
<dbReference type="Pfam" id="PF16320">
    <property type="entry name" value="Ribosomal_L12_N"/>
    <property type="match status" value="1"/>
</dbReference>
<proteinExistence type="inferred from homology"/>
<organism evidence="7 8">
    <name type="scientific">Acromyrmex heyeri</name>
    <dbReference type="NCBI Taxonomy" id="230685"/>
    <lineage>
        <taxon>Eukaryota</taxon>
        <taxon>Metazoa</taxon>
        <taxon>Ecdysozoa</taxon>
        <taxon>Arthropoda</taxon>
        <taxon>Hexapoda</taxon>
        <taxon>Insecta</taxon>
        <taxon>Pterygota</taxon>
        <taxon>Neoptera</taxon>
        <taxon>Endopterygota</taxon>
        <taxon>Hymenoptera</taxon>
        <taxon>Apocrita</taxon>
        <taxon>Aculeata</taxon>
        <taxon>Formicoidea</taxon>
        <taxon>Formicidae</taxon>
        <taxon>Myrmicinae</taxon>
        <taxon>Acromyrmex</taxon>
    </lineage>
</organism>
<dbReference type="EMBL" id="JAANIB010008930">
    <property type="protein sequence ID" value="KAG5323240.1"/>
    <property type="molecule type" value="Genomic_DNA"/>
</dbReference>
<dbReference type="GO" id="GO:0003735">
    <property type="term" value="F:structural constituent of ribosome"/>
    <property type="evidence" value="ECO:0007669"/>
    <property type="project" value="InterPro"/>
</dbReference>
<name>A0A836JSF3_9HYME</name>
<keyword evidence="3" id="KW-0687">Ribonucleoprotein</keyword>
<feature type="non-terminal residue" evidence="7">
    <location>
        <position position="199"/>
    </location>
</feature>
<dbReference type="SUPFAM" id="SSF54736">
    <property type="entry name" value="ClpS-like"/>
    <property type="match status" value="1"/>
</dbReference>
<dbReference type="InterPro" id="IPR013823">
    <property type="entry name" value="Ribosomal_bL12_C"/>
</dbReference>
<evidence type="ECO:0000256" key="3">
    <source>
        <dbReference type="ARBA" id="ARBA00023274"/>
    </source>
</evidence>
<sequence>LQLFQFDMINTIRLISRQSLPQFRRFHKCVVRQTESSAAAATEAAAAVASPPPPPPPPSPSDVEKSVHPKIDKIANDITALNLIEVAELSELLKKRLNLPDAPVMPVGGFVAASQASEEEEVEQKRIQTEFTVKLMAFDDKQKVALIKEVKNLLPGTNLVQAKKFVESAPAIVKADIAKDEAEKLKDALTKAGATIQII</sequence>
<dbReference type="InterPro" id="IPR036235">
    <property type="entry name" value="Ribosomal_bL12_oligo_N_sf"/>
</dbReference>
<evidence type="ECO:0000256" key="1">
    <source>
        <dbReference type="ARBA" id="ARBA00007197"/>
    </source>
</evidence>
<comment type="similarity">
    <text evidence="1">Belongs to the bacterial ribosomal protein bL12 family.</text>
</comment>
<dbReference type="Proteomes" id="UP000670152">
    <property type="component" value="Unassembled WGS sequence"/>
</dbReference>
<dbReference type="Pfam" id="PF00542">
    <property type="entry name" value="Ribosomal_L12"/>
    <property type="match status" value="1"/>
</dbReference>
<accession>A0A836JSF3</accession>
<dbReference type="GO" id="GO:0003729">
    <property type="term" value="F:mRNA binding"/>
    <property type="evidence" value="ECO:0007669"/>
    <property type="project" value="TreeGrafter"/>
</dbReference>
<feature type="domain" description="Large ribosomal subunit protein bL12 oligomerization" evidence="6">
    <location>
        <begin position="70"/>
        <end position="116"/>
    </location>
</feature>